<dbReference type="SMART" id="SM00422">
    <property type="entry name" value="HTH_MERR"/>
    <property type="match status" value="1"/>
</dbReference>
<name>A0ABW6K467_9BACI</name>
<accession>A0ABW6K467</accession>
<dbReference type="InterPro" id="IPR012925">
    <property type="entry name" value="TipAS_dom"/>
</dbReference>
<dbReference type="CDD" id="cd01106">
    <property type="entry name" value="HTH_TipAL-Mta"/>
    <property type="match status" value="1"/>
</dbReference>
<keyword evidence="3" id="KW-0010">Activator</keyword>
<dbReference type="PROSITE" id="PS50937">
    <property type="entry name" value="HTH_MERR_2"/>
    <property type="match status" value="1"/>
</dbReference>
<dbReference type="InterPro" id="IPR000551">
    <property type="entry name" value="MerR-type_HTH_dom"/>
</dbReference>
<reference evidence="7 8" key="1">
    <citation type="submission" date="2024-08" db="EMBL/GenBank/DDBJ databases">
        <title>Two novel Cytobacillus novel species.</title>
        <authorList>
            <person name="Liu G."/>
        </authorList>
    </citation>
    <scope>NUCLEOTIDE SEQUENCE [LARGE SCALE GENOMIC DNA]</scope>
    <source>
        <strain evidence="7 8">FJAT-53684</strain>
    </source>
</reference>
<dbReference type="Proteomes" id="UP001601058">
    <property type="component" value="Unassembled WGS sequence"/>
</dbReference>
<evidence type="ECO:0000256" key="3">
    <source>
        <dbReference type="ARBA" id="ARBA00023159"/>
    </source>
</evidence>
<dbReference type="Pfam" id="PF07739">
    <property type="entry name" value="TipAS"/>
    <property type="match status" value="1"/>
</dbReference>
<keyword evidence="1" id="KW-0805">Transcription regulation</keyword>
<keyword evidence="8" id="KW-1185">Reference proteome</keyword>
<evidence type="ECO:0000313" key="7">
    <source>
        <dbReference type="EMBL" id="MFE8697740.1"/>
    </source>
</evidence>
<keyword evidence="2" id="KW-0238">DNA-binding</keyword>
<dbReference type="SUPFAM" id="SSF89082">
    <property type="entry name" value="Antibiotic binding domain of TipA-like multidrug resistance regulators"/>
    <property type="match status" value="1"/>
</dbReference>
<evidence type="ECO:0000256" key="2">
    <source>
        <dbReference type="ARBA" id="ARBA00023125"/>
    </source>
</evidence>
<dbReference type="EMBL" id="JBIACJ010000008">
    <property type="protein sequence ID" value="MFE8697740.1"/>
    <property type="molecule type" value="Genomic_DNA"/>
</dbReference>
<feature type="domain" description="HTH merR-type" evidence="6">
    <location>
        <begin position="2"/>
        <end position="71"/>
    </location>
</feature>
<comment type="caution">
    <text evidence="7">The sequence shown here is derived from an EMBL/GenBank/DDBJ whole genome shotgun (WGS) entry which is preliminary data.</text>
</comment>
<dbReference type="InterPro" id="IPR047057">
    <property type="entry name" value="MerR_fam"/>
</dbReference>
<dbReference type="InterPro" id="IPR009061">
    <property type="entry name" value="DNA-bd_dom_put_sf"/>
</dbReference>
<organism evidence="7 8">
    <name type="scientific">Cytobacillus mangrovibacter</name>
    <dbReference type="NCBI Taxonomy" id="3299024"/>
    <lineage>
        <taxon>Bacteria</taxon>
        <taxon>Bacillati</taxon>
        <taxon>Bacillota</taxon>
        <taxon>Bacilli</taxon>
        <taxon>Bacillales</taxon>
        <taxon>Bacillaceae</taxon>
        <taxon>Cytobacillus</taxon>
    </lineage>
</organism>
<dbReference type="PANTHER" id="PTHR30204:SF90">
    <property type="entry name" value="HTH-TYPE TRANSCRIPTIONAL ACTIVATOR MTA"/>
    <property type="match status" value="1"/>
</dbReference>
<keyword evidence="5" id="KW-0175">Coiled coil</keyword>
<dbReference type="Gene3D" id="1.10.1660.10">
    <property type="match status" value="1"/>
</dbReference>
<evidence type="ECO:0000256" key="4">
    <source>
        <dbReference type="ARBA" id="ARBA00023163"/>
    </source>
</evidence>
<sequence>MKLTVKDLANIAGVSIKTLHHYHKIELLIPSEIGESGYRYYGLEELKRLQEILFYKELDFPLAEIKQLLEEETNRMITLEKQKILFERKIERSHQLIQTIKRSLEYTRKGESMDNKLMFKGFETEEEWQHALEDQSNYLKEEYQFDLKTTNIPIEEMNMMAIEAKNFLDSMAESLRNGVKYNDSAVQKIVTAHLNFLNKNGHSFSKEDYVDQTKFFLEDDFHRDMLEQQQTGLAYYLLVVAENL</sequence>
<dbReference type="Pfam" id="PF13411">
    <property type="entry name" value="MerR_1"/>
    <property type="match status" value="1"/>
</dbReference>
<dbReference type="SUPFAM" id="SSF46955">
    <property type="entry name" value="Putative DNA-binding domain"/>
    <property type="match status" value="1"/>
</dbReference>
<dbReference type="RefSeq" id="WP_389221450.1">
    <property type="nucleotide sequence ID" value="NZ_JBIACJ010000008.1"/>
</dbReference>
<dbReference type="InterPro" id="IPR036244">
    <property type="entry name" value="TipA-like_antibiotic-bd"/>
</dbReference>
<proteinExistence type="predicted"/>
<gene>
    <name evidence="7" type="ORF">ACFYKT_15480</name>
</gene>
<feature type="coiled-coil region" evidence="5">
    <location>
        <begin position="62"/>
        <end position="89"/>
    </location>
</feature>
<evidence type="ECO:0000313" key="8">
    <source>
        <dbReference type="Proteomes" id="UP001601058"/>
    </source>
</evidence>
<evidence type="ECO:0000259" key="6">
    <source>
        <dbReference type="PROSITE" id="PS50937"/>
    </source>
</evidence>
<keyword evidence="4" id="KW-0804">Transcription</keyword>
<protein>
    <submittedName>
        <fullName evidence="7">MerR family transcriptional regulator</fullName>
    </submittedName>
</protein>
<evidence type="ECO:0000256" key="1">
    <source>
        <dbReference type="ARBA" id="ARBA00023015"/>
    </source>
</evidence>
<dbReference type="PANTHER" id="PTHR30204">
    <property type="entry name" value="REDOX-CYCLING DRUG-SENSING TRANSCRIPTIONAL ACTIVATOR SOXR"/>
    <property type="match status" value="1"/>
</dbReference>
<evidence type="ECO:0000256" key="5">
    <source>
        <dbReference type="SAM" id="Coils"/>
    </source>
</evidence>